<keyword evidence="2" id="KW-1185">Reference proteome</keyword>
<protein>
    <submittedName>
        <fullName evidence="1">(Mediterranean fruit fly) hypothetical protein</fullName>
    </submittedName>
</protein>
<name>A0A811VCI6_CERCA</name>
<comment type="caution">
    <text evidence="1">The sequence shown here is derived from an EMBL/GenBank/DDBJ whole genome shotgun (WGS) entry which is preliminary data.</text>
</comment>
<dbReference type="AlphaFoldDB" id="A0A811VCI6"/>
<dbReference type="Proteomes" id="UP000606786">
    <property type="component" value="Unassembled WGS sequence"/>
</dbReference>
<evidence type="ECO:0000313" key="1">
    <source>
        <dbReference type="EMBL" id="CAD7013585.1"/>
    </source>
</evidence>
<proteinExistence type="predicted"/>
<organism evidence="1 2">
    <name type="scientific">Ceratitis capitata</name>
    <name type="common">Mediterranean fruit fly</name>
    <name type="synonym">Tephritis capitata</name>
    <dbReference type="NCBI Taxonomy" id="7213"/>
    <lineage>
        <taxon>Eukaryota</taxon>
        <taxon>Metazoa</taxon>
        <taxon>Ecdysozoa</taxon>
        <taxon>Arthropoda</taxon>
        <taxon>Hexapoda</taxon>
        <taxon>Insecta</taxon>
        <taxon>Pterygota</taxon>
        <taxon>Neoptera</taxon>
        <taxon>Endopterygota</taxon>
        <taxon>Diptera</taxon>
        <taxon>Brachycera</taxon>
        <taxon>Muscomorpha</taxon>
        <taxon>Tephritoidea</taxon>
        <taxon>Tephritidae</taxon>
        <taxon>Ceratitis</taxon>
        <taxon>Ceratitis</taxon>
    </lineage>
</organism>
<accession>A0A811VCI6</accession>
<gene>
    <name evidence="1" type="ORF">CCAP1982_LOCUS21640</name>
</gene>
<sequence length="179" mass="20243">MQLYYFLRLFGQLWVGVHQVLRLMLLSSVEQAAYGGVVVIYERRQSTHLDSCSGYYYSCKLSLNSPPSIIAAVAVLCCTTYAAESKLVFRMLSITLYESLRREDNYALLVKDWSNTVHDATLANRLELRIDLAGYYGTEAPPRYIEMPFGIRIANQCSPGAQINFRKTLAKLGIVRANI</sequence>
<dbReference type="EMBL" id="CAJHJT010000056">
    <property type="protein sequence ID" value="CAD7013585.1"/>
    <property type="molecule type" value="Genomic_DNA"/>
</dbReference>
<evidence type="ECO:0000313" key="2">
    <source>
        <dbReference type="Proteomes" id="UP000606786"/>
    </source>
</evidence>
<reference evidence="1" key="1">
    <citation type="submission" date="2020-11" db="EMBL/GenBank/DDBJ databases">
        <authorList>
            <person name="Whitehead M."/>
        </authorList>
    </citation>
    <scope>NUCLEOTIDE SEQUENCE</scope>
    <source>
        <strain evidence="1">EGII</strain>
    </source>
</reference>